<dbReference type="AlphaFoldDB" id="X1N178"/>
<gene>
    <name evidence="2" type="ORF">S06H3_35563</name>
</gene>
<feature type="non-terminal residue" evidence="2">
    <location>
        <position position="272"/>
    </location>
</feature>
<dbReference type="PROSITE" id="PS00198">
    <property type="entry name" value="4FE4S_FER_1"/>
    <property type="match status" value="1"/>
</dbReference>
<comment type="caution">
    <text evidence="2">The sequence shown here is derived from an EMBL/GenBank/DDBJ whole genome shotgun (WGS) entry which is preliminary data.</text>
</comment>
<dbReference type="GO" id="GO:0051536">
    <property type="term" value="F:iron-sulfur cluster binding"/>
    <property type="evidence" value="ECO:0007669"/>
    <property type="project" value="InterPro"/>
</dbReference>
<feature type="domain" description="4Fe-4S ferredoxin-type" evidence="1">
    <location>
        <begin position="1"/>
        <end position="30"/>
    </location>
</feature>
<name>X1N178_9ZZZZ</name>
<accession>X1N178</accession>
<feature type="non-terminal residue" evidence="2">
    <location>
        <position position="1"/>
    </location>
</feature>
<evidence type="ECO:0000259" key="1">
    <source>
        <dbReference type="PROSITE" id="PS51379"/>
    </source>
</evidence>
<dbReference type="PROSITE" id="PS51379">
    <property type="entry name" value="4FE4S_FER_2"/>
    <property type="match status" value="1"/>
</dbReference>
<dbReference type="Pfam" id="PF00037">
    <property type="entry name" value="Fer4"/>
    <property type="match status" value="1"/>
</dbReference>
<dbReference type="Pfam" id="PF14691">
    <property type="entry name" value="Fer4_20"/>
    <property type="match status" value="1"/>
</dbReference>
<dbReference type="SUPFAM" id="SSF46548">
    <property type="entry name" value="alpha-helical ferredoxin"/>
    <property type="match status" value="1"/>
</dbReference>
<dbReference type="PRINTS" id="PR00419">
    <property type="entry name" value="ADXRDTASE"/>
</dbReference>
<dbReference type="Gene3D" id="3.30.70.20">
    <property type="match status" value="1"/>
</dbReference>
<reference evidence="2" key="1">
    <citation type="journal article" date="2014" name="Front. Microbiol.">
        <title>High frequency of phylogenetically diverse reductive dehalogenase-homologous genes in deep subseafloor sedimentary metagenomes.</title>
        <authorList>
            <person name="Kawai M."/>
            <person name="Futagami T."/>
            <person name="Toyoda A."/>
            <person name="Takaki Y."/>
            <person name="Nishi S."/>
            <person name="Hori S."/>
            <person name="Arai W."/>
            <person name="Tsubouchi T."/>
            <person name="Morono Y."/>
            <person name="Uchiyama I."/>
            <person name="Ito T."/>
            <person name="Fujiyama A."/>
            <person name="Inagaki F."/>
            <person name="Takami H."/>
        </authorList>
    </citation>
    <scope>NUCLEOTIDE SEQUENCE</scope>
    <source>
        <strain evidence="2">Expedition CK06-06</strain>
    </source>
</reference>
<dbReference type="PANTHER" id="PTHR42783">
    <property type="entry name" value="GLUTAMATE SYNTHASE [NADPH] SMALL CHAIN"/>
    <property type="match status" value="1"/>
</dbReference>
<sequence>ARYVDVDKCTGCGECTNVCPVEVPNEFDLGLGQRKAIYRPFPQAVPNVFVIDKQGYPPCRAACPAGVNAQGYIALISQGKFKEAVEVLRRTMPFAGVCGRVCTHPCELDCERGKVDEPVSIRYLKRFMADYELRVGREKATPIEKTKEDRVAIIGSGPAGLACAYDLIRQGYPVTVFEAAPQSGGLLRYGIPEYRLPNEVLDNEISYIEELGVEIKTNTPVKNLEDMFNQGYRAVFLGTGAGTSQKMGIPNEDATGVIHALHFLRQVSLGER</sequence>
<organism evidence="2">
    <name type="scientific">marine sediment metagenome</name>
    <dbReference type="NCBI Taxonomy" id="412755"/>
    <lineage>
        <taxon>unclassified sequences</taxon>
        <taxon>metagenomes</taxon>
        <taxon>ecological metagenomes</taxon>
    </lineage>
</organism>
<dbReference type="PANTHER" id="PTHR42783:SF3">
    <property type="entry name" value="GLUTAMATE SYNTHASE [NADPH] SMALL CHAIN-RELATED"/>
    <property type="match status" value="1"/>
</dbReference>
<dbReference type="InterPro" id="IPR036188">
    <property type="entry name" value="FAD/NAD-bd_sf"/>
</dbReference>
<dbReference type="SUPFAM" id="SSF51971">
    <property type="entry name" value="Nucleotide-binding domain"/>
    <property type="match status" value="1"/>
</dbReference>
<dbReference type="Pfam" id="PF13450">
    <property type="entry name" value="NAD_binding_8"/>
    <property type="match status" value="1"/>
</dbReference>
<dbReference type="EMBL" id="BARV01021465">
    <property type="protein sequence ID" value="GAI23991.1"/>
    <property type="molecule type" value="Genomic_DNA"/>
</dbReference>
<dbReference type="Gene3D" id="3.50.50.60">
    <property type="entry name" value="FAD/NAD(P)-binding domain"/>
    <property type="match status" value="1"/>
</dbReference>
<evidence type="ECO:0000313" key="2">
    <source>
        <dbReference type="EMBL" id="GAI23991.1"/>
    </source>
</evidence>
<proteinExistence type="predicted"/>
<protein>
    <recommendedName>
        <fullName evidence="1">4Fe-4S ferredoxin-type domain-containing protein</fullName>
    </recommendedName>
</protein>
<dbReference type="InterPro" id="IPR028261">
    <property type="entry name" value="DPD_II"/>
</dbReference>
<dbReference type="InterPro" id="IPR017900">
    <property type="entry name" value="4Fe4S_Fe_S_CS"/>
</dbReference>
<dbReference type="InterPro" id="IPR009051">
    <property type="entry name" value="Helical_ferredxn"/>
</dbReference>
<dbReference type="Gene3D" id="1.10.1060.10">
    <property type="entry name" value="Alpha-helical ferredoxin"/>
    <property type="match status" value="1"/>
</dbReference>
<dbReference type="InterPro" id="IPR017896">
    <property type="entry name" value="4Fe4S_Fe-S-bd"/>
</dbReference>